<keyword evidence="2" id="KW-0067">ATP-binding</keyword>
<keyword evidence="1" id="KW-0547">Nucleotide-binding</keyword>
<sequence>MIRERGWAVRVEELVKSYGAVRALAGVSLEVPRGVVQAVLGPNGAGKTTLFAILSTLLVPDRGSAEVLGLDPVRQAAAVRRRIAVTFQETVLDPELTGRETLVDHGRLYGLRGRELARRVDEAVEAVQLQDALNRRTGTYSGGMKRRLELARGLLTQPELLILDEPTQGLDPQNRTYFWEQVRALPGQGTTVLLSTHAMEEAEALAHQVAIIDQGRVLTQGTPGELITNLGSEQVIVAGSGEPASLEARLRVLPFVRGTHPNGRGLRVEVDSGARRLAQLAQLAADAGFAVEEMAVRRPTLEEVFLKLTGRSLRD</sequence>
<gene>
    <name evidence="4" type="ORF">LIP_0151</name>
</gene>
<reference evidence="5" key="2">
    <citation type="journal article" date="2016" name="Int. J. Syst. Evol. Microbiol.">
        <title>Complete genome sequence and cell structure of Limnochorda pilosa, a Gram-negative spore-former within the phylum Firmicutes.</title>
        <authorList>
            <person name="Watanabe M."/>
            <person name="Kojima H."/>
            <person name="Fukui M."/>
        </authorList>
    </citation>
    <scope>NUCLEOTIDE SEQUENCE [LARGE SCALE GENOMIC DNA]</scope>
    <source>
        <strain evidence="5">HC45</strain>
    </source>
</reference>
<dbReference type="Pfam" id="PF00005">
    <property type="entry name" value="ABC_tran"/>
    <property type="match status" value="1"/>
</dbReference>
<dbReference type="Gene3D" id="3.40.50.300">
    <property type="entry name" value="P-loop containing nucleotide triphosphate hydrolases"/>
    <property type="match status" value="1"/>
</dbReference>
<proteinExistence type="predicted"/>
<dbReference type="PROSITE" id="PS00211">
    <property type="entry name" value="ABC_TRANSPORTER_1"/>
    <property type="match status" value="1"/>
</dbReference>
<evidence type="ECO:0000259" key="3">
    <source>
        <dbReference type="PROSITE" id="PS50893"/>
    </source>
</evidence>
<keyword evidence="5" id="KW-1185">Reference proteome</keyword>
<dbReference type="GO" id="GO:0016887">
    <property type="term" value="F:ATP hydrolysis activity"/>
    <property type="evidence" value="ECO:0007669"/>
    <property type="project" value="InterPro"/>
</dbReference>
<dbReference type="PROSITE" id="PS50893">
    <property type="entry name" value="ABC_TRANSPORTER_2"/>
    <property type="match status" value="1"/>
</dbReference>
<dbReference type="PANTHER" id="PTHR43582">
    <property type="entry name" value="LINEARMYCIN RESISTANCE ATP-BINDING PROTEIN LNRL"/>
    <property type="match status" value="1"/>
</dbReference>
<dbReference type="PANTHER" id="PTHR43582:SF5">
    <property type="entry name" value="ABC TRANSPORTER"/>
    <property type="match status" value="1"/>
</dbReference>
<dbReference type="AlphaFoldDB" id="A0A0K2SFX7"/>
<evidence type="ECO:0000313" key="5">
    <source>
        <dbReference type="Proteomes" id="UP000065807"/>
    </source>
</evidence>
<dbReference type="InterPro" id="IPR003439">
    <property type="entry name" value="ABC_transporter-like_ATP-bd"/>
</dbReference>
<protein>
    <submittedName>
        <fullName evidence="4">Daunorubicin ABC transporter ATPase</fullName>
    </submittedName>
</protein>
<reference evidence="5" key="1">
    <citation type="submission" date="2015-07" db="EMBL/GenBank/DDBJ databases">
        <title>Complete genome sequence and phylogenetic analysis of Limnochorda pilosa.</title>
        <authorList>
            <person name="Watanabe M."/>
            <person name="Kojima H."/>
            <person name="Fukui M."/>
        </authorList>
    </citation>
    <scope>NUCLEOTIDE SEQUENCE [LARGE SCALE GENOMIC DNA]</scope>
    <source>
        <strain evidence="5">HC45</strain>
    </source>
</reference>
<dbReference type="SUPFAM" id="SSF52540">
    <property type="entry name" value="P-loop containing nucleoside triphosphate hydrolases"/>
    <property type="match status" value="1"/>
</dbReference>
<dbReference type="InterPro" id="IPR027417">
    <property type="entry name" value="P-loop_NTPase"/>
</dbReference>
<organism evidence="4 5">
    <name type="scientific">Limnochorda pilosa</name>
    <dbReference type="NCBI Taxonomy" id="1555112"/>
    <lineage>
        <taxon>Bacteria</taxon>
        <taxon>Bacillati</taxon>
        <taxon>Bacillota</taxon>
        <taxon>Limnochordia</taxon>
        <taxon>Limnochordales</taxon>
        <taxon>Limnochordaceae</taxon>
        <taxon>Limnochorda</taxon>
    </lineage>
</organism>
<dbReference type="Proteomes" id="UP000065807">
    <property type="component" value="Chromosome"/>
</dbReference>
<dbReference type="InterPro" id="IPR003593">
    <property type="entry name" value="AAA+_ATPase"/>
</dbReference>
<feature type="domain" description="ABC transporter" evidence="3">
    <location>
        <begin position="9"/>
        <end position="239"/>
    </location>
</feature>
<dbReference type="SMART" id="SM00382">
    <property type="entry name" value="AAA"/>
    <property type="match status" value="1"/>
</dbReference>
<dbReference type="STRING" id="1555112.LIP_0151"/>
<evidence type="ECO:0000256" key="2">
    <source>
        <dbReference type="ARBA" id="ARBA00022840"/>
    </source>
</evidence>
<dbReference type="InterPro" id="IPR017871">
    <property type="entry name" value="ABC_transporter-like_CS"/>
</dbReference>
<evidence type="ECO:0000256" key="1">
    <source>
        <dbReference type="ARBA" id="ARBA00022741"/>
    </source>
</evidence>
<evidence type="ECO:0000313" key="4">
    <source>
        <dbReference type="EMBL" id="BAS26008.1"/>
    </source>
</evidence>
<name>A0A0K2SFX7_LIMPI</name>
<dbReference type="RefSeq" id="WP_198409622.1">
    <property type="nucleotide sequence ID" value="NZ_AP014924.1"/>
</dbReference>
<accession>A0A0K2SFX7</accession>
<dbReference type="KEGG" id="lpil:LIP_0151"/>
<dbReference type="GO" id="GO:0005524">
    <property type="term" value="F:ATP binding"/>
    <property type="evidence" value="ECO:0007669"/>
    <property type="project" value="UniProtKB-KW"/>
</dbReference>
<dbReference type="EMBL" id="AP014924">
    <property type="protein sequence ID" value="BAS26008.1"/>
    <property type="molecule type" value="Genomic_DNA"/>
</dbReference>